<dbReference type="AlphaFoldDB" id="A0A368GUV0"/>
<dbReference type="Proteomes" id="UP000252519">
    <property type="component" value="Unassembled WGS sequence"/>
</dbReference>
<sequence>MNSFTNQCLPYQQRQQQQQQLPQQSFYFFGGPGTAPDVFDVGSSKRIHIRNVKKRKNPRQERQKKDNNRAALVPQTSSQYGNALDVNDLRVELLKEKALREKAENELQQQKNIAADLTNKVQYAYFMMLQMQESYRLSNYKEVLTMENAQLKKKIEQLEKENAKLAKQLESGNEQHATSVQKEEDMAGFDVNEMYGTKNELLLMALNYDMTSRQSPEGFHSHS</sequence>
<organism evidence="2 3">
    <name type="scientific">Ancylostoma caninum</name>
    <name type="common">Dog hookworm</name>
    <dbReference type="NCBI Taxonomy" id="29170"/>
    <lineage>
        <taxon>Eukaryota</taxon>
        <taxon>Metazoa</taxon>
        <taxon>Ecdysozoa</taxon>
        <taxon>Nematoda</taxon>
        <taxon>Chromadorea</taxon>
        <taxon>Rhabditida</taxon>
        <taxon>Rhabditina</taxon>
        <taxon>Rhabditomorpha</taxon>
        <taxon>Strongyloidea</taxon>
        <taxon>Ancylostomatidae</taxon>
        <taxon>Ancylostomatinae</taxon>
        <taxon>Ancylostoma</taxon>
    </lineage>
</organism>
<feature type="coiled-coil region" evidence="1">
    <location>
        <begin position="86"/>
        <end position="175"/>
    </location>
</feature>
<keyword evidence="3" id="KW-1185">Reference proteome</keyword>
<dbReference type="OrthoDB" id="5871537at2759"/>
<evidence type="ECO:0000256" key="1">
    <source>
        <dbReference type="SAM" id="Coils"/>
    </source>
</evidence>
<name>A0A368GUV0_ANCCA</name>
<dbReference type="EMBL" id="JOJR01000051">
    <property type="protein sequence ID" value="RCN48143.1"/>
    <property type="molecule type" value="Genomic_DNA"/>
</dbReference>
<gene>
    <name evidence="2" type="ORF">ANCCAN_05828</name>
</gene>
<protein>
    <submittedName>
        <fullName evidence="2">Uncharacterized protein</fullName>
    </submittedName>
</protein>
<evidence type="ECO:0000313" key="2">
    <source>
        <dbReference type="EMBL" id="RCN48143.1"/>
    </source>
</evidence>
<keyword evidence="1" id="KW-0175">Coiled coil</keyword>
<proteinExistence type="predicted"/>
<comment type="caution">
    <text evidence="2">The sequence shown here is derived from an EMBL/GenBank/DDBJ whole genome shotgun (WGS) entry which is preliminary data.</text>
</comment>
<evidence type="ECO:0000313" key="3">
    <source>
        <dbReference type="Proteomes" id="UP000252519"/>
    </source>
</evidence>
<reference evidence="2 3" key="1">
    <citation type="submission" date="2014-10" db="EMBL/GenBank/DDBJ databases">
        <title>Draft genome of the hookworm Ancylostoma caninum.</title>
        <authorList>
            <person name="Mitreva M."/>
        </authorList>
    </citation>
    <scope>NUCLEOTIDE SEQUENCE [LARGE SCALE GENOMIC DNA]</scope>
    <source>
        <strain evidence="2 3">Baltimore</strain>
    </source>
</reference>
<accession>A0A368GUV0</accession>